<gene>
    <name evidence="1" type="ORF">CYMTET_4662</name>
</gene>
<accession>A0AAE0H0Y7</accession>
<reference evidence="1 2" key="1">
    <citation type="journal article" date="2015" name="Genome Biol. Evol.">
        <title>Comparative Genomics of a Bacterivorous Green Alga Reveals Evolutionary Causalities and Consequences of Phago-Mixotrophic Mode of Nutrition.</title>
        <authorList>
            <person name="Burns J.A."/>
            <person name="Paasch A."/>
            <person name="Narechania A."/>
            <person name="Kim E."/>
        </authorList>
    </citation>
    <scope>NUCLEOTIDE SEQUENCE [LARGE SCALE GENOMIC DNA]</scope>
    <source>
        <strain evidence="1 2">PLY_AMNH</strain>
    </source>
</reference>
<keyword evidence="2" id="KW-1185">Reference proteome</keyword>
<comment type="caution">
    <text evidence="1">The sequence shown here is derived from an EMBL/GenBank/DDBJ whole genome shotgun (WGS) entry which is preliminary data.</text>
</comment>
<organism evidence="1 2">
    <name type="scientific">Cymbomonas tetramitiformis</name>
    <dbReference type="NCBI Taxonomy" id="36881"/>
    <lineage>
        <taxon>Eukaryota</taxon>
        <taxon>Viridiplantae</taxon>
        <taxon>Chlorophyta</taxon>
        <taxon>Pyramimonadophyceae</taxon>
        <taxon>Pyramimonadales</taxon>
        <taxon>Pyramimonadaceae</taxon>
        <taxon>Cymbomonas</taxon>
    </lineage>
</organism>
<name>A0AAE0H0Y7_9CHLO</name>
<dbReference type="AlphaFoldDB" id="A0AAE0H0Y7"/>
<evidence type="ECO:0000313" key="1">
    <source>
        <dbReference type="EMBL" id="KAK3287848.1"/>
    </source>
</evidence>
<dbReference type="EMBL" id="LGRX02000675">
    <property type="protein sequence ID" value="KAK3287848.1"/>
    <property type="molecule type" value="Genomic_DNA"/>
</dbReference>
<dbReference type="Proteomes" id="UP001190700">
    <property type="component" value="Unassembled WGS sequence"/>
</dbReference>
<evidence type="ECO:0000313" key="2">
    <source>
        <dbReference type="Proteomes" id="UP001190700"/>
    </source>
</evidence>
<protein>
    <submittedName>
        <fullName evidence="1">Uncharacterized protein</fullName>
    </submittedName>
</protein>
<sequence>MKAEYRRVDQRQAVDILDLQSRLREEFKELTKAKKKTALTVPLVAAYYESARGHRDDREKSDCGDTALLSLVQGLHKELAAVRQEIASLKSERGRGQGEHDRPPIALRRSAGMAALAALDWLRGPNGTLPTPPRTLVAPQQGLCVVAACAPRAEPMPYGHGTDDPRAASQQGLRVARAHTPRATPQQGLRVEAVKGRRGSLVARWPWQPRSAVAVAGAPWLWGKPRGEGTVAAGRASWRGRCGCGASLVYVAGGVAAERASRLGRVAAGRGRRSCGASLVVRAPWLQSEPLGAGTVGAGHPARHACYALCMPCAAHTLCVTPMCSAHNLRVVAICHSCHGVAALSYAPYARYARSALAPGPASRMLPHATVAATWKSRKNTGTLFPAPNST</sequence>
<proteinExistence type="predicted"/>